<name>A0A1B7YMK9_COLHI</name>
<comment type="caution">
    <text evidence="1">The sequence shown here is derived from an EMBL/GenBank/DDBJ whole genome shotgun (WGS) entry which is preliminary data.</text>
</comment>
<dbReference type="VEuPathDB" id="FungiDB:CH63R_01874"/>
<reference evidence="2" key="1">
    <citation type="journal article" date="2017" name="BMC Genomics">
        <title>Gapless genome assembly of Colletotrichum higginsianum reveals chromosome structure and association of transposable elements with secondary metabolite gene clusters.</title>
        <authorList>
            <person name="Dallery J.-F."/>
            <person name="Lapalu N."/>
            <person name="Zampounis A."/>
            <person name="Pigne S."/>
            <person name="Luyten I."/>
            <person name="Amselem J."/>
            <person name="Wittenberg A.H.J."/>
            <person name="Zhou S."/>
            <person name="de Queiroz M.V."/>
            <person name="Robin G.P."/>
            <person name="Auger A."/>
            <person name="Hainaut M."/>
            <person name="Henrissat B."/>
            <person name="Kim K.-T."/>
            <person name="Lee Y.-H."/>
            <person name="Lespinet O."/>
            <person name="Schwartz D.C."/>
            <person name="Thon M.R."/>
            <person name="O'Connell R.J."/>
        </authorList>
    </citation>
    <scope>NUCLEOTIDE SEQUENCE [LARGE SCALE GENOMIC DNA]</scope>
    <source>
        <strain evidence="2">IMI 349063</strain>
    </source>
</reference>
<organism evidence="1 2">
    <name type="scientific">Colletotrichum higginsianum (strain IMI 349063)</name>
    <name type="common">Crucifer anthracnose fungus</name>
    <dbReference type="NCBI Taxonomy" id="759273"/>
    <lineage>
        <taxon>Eukaryota</taxon>
        <taxon>Fungi</taxon>
        <taxon>Dikarya</taxon>
        <taxon>Ascomycota</taxon>
        <taxon>Pezizomycotina</taxon>
        <taxon>Sordariomycetes</taxon>
        <taxon>Hypocreomycetidae</taxon>
        <taxon>Glomerellales</taxon>
        <taxon>Glomerellaceae</taxon>
        <taxon>Colletotrichum</taxon>
        <taxon>Colletotrichum destructivum species complex</taxon>
    </lineage>
</organism>
<protein>
    <submittedName>
        <fullName evidence="1">Uncharacterized protein</fullName>
    </submittedName>
</protein>
<dbReference type="Proteomes" id="UP000092177">
    <property type="component" value="Chromosome 2"/>
</dbReference>
<dbReference type="EMBL" id="LTAN01000002">
    <property type="protein sequence ID" value="OBR13148.1"/>
    <property type="molecule type" value="Genomic_DNA"/>
</dbReference>
<proteinExistence type="predicted"/>
<dbReference type="KEGG" id="chig:CH63R_01874"/>
<accession>A0A1B7YMK9</accession>
<evidence type="ECO:0000313" key="1">
    <source>
        <dbReference type="EMBL" id="OBR13148.1"/>
    </source>
</evidence>
<gene>
    <name evidence="1" type="ORF">CH63R_01874</name>
</gene>
<dbReference type="AlphaFoldDB" id="A0A1B7YMK9"/>
<sequence length="586" mass="66241">MDGQAPLHIQRYFPASASFRSAQRALSSPVTETIALPVFKKMCYVIMRFYKCWTNKATTVHRYSYLNRCANPRYAACVAPGALGILKETYDVPCPSCTYGFFQTRTQPKKTEWSSGSAEDSPMSRAAAREYAKSLIEFLIMAFTSVDGIPAPGQDQRAFRVCKMETACRFDKDHFENGPNCEAAHCEEQKDLFDEIKTNTWTEMHNISAAMRRAVSRGYLFPYRGYWPCRGPLYDPHLMAHGVEYVVPVTDMNTERPQNEGPSDASQESYESCVRRHLAQPAIPSMTIAPRNPNYPQPKPTPVIPFLRSDWDDQAGFESIWRNVFRNQIVALQGEAIWKEIFLQCAQLQEPNKTFNRHDADEALSLRKDLCQLAARLISIDSGLSPARAIAVAAVLTPLLDPNPSPIATIDVEITGLLQKLFQARKASEQERYRFAGDMIAFEDSWRYTKYHLKRNREITLNDEHTREVAIENASIPLTEPEIERLRAAGSYDVDCVVCDEEMGDPQDSHAAVRLKCDAHHSIGKNCWMRFNRRKKGQYTDGIRCHSCADKIIGTWGVPINLELLDAYDIGTSTPLGLTLPGDLLE</sequence>
<evidence type="ECO:0000313" key="2">
    <source>
        <dbReference type="Proteomes" id="UP000092177"/>
    </source>
</evidence>
<dbReference type="RefSeq" id="XP_018161665.1">
    <property type="nucleotide sequence ID" value="XM_018296849.1"/>
</dbReference>
<dbReference type="GeneID" id="28860956"/>
<dbReference type="OrthoDB" id="4832517at2759"/>
<keyword evidence="2" id="KW-1185">Reference proteome</keyword>